<feature type="region of interest" description="Disordered" evidence="1">
    <location>
        <begin position="549"/>
        <end position="592"/>
    </location>
</feature>
<dbReference type="Gene3D" id="3.30.565.10">
    <property type="entry name" value="Histidine kinase-like ATPase, C-terminal domain"/>
    <property type="match status" value="1"/>
</dbReference>
<dbReference type="EMBL" id="JMCC02000030">
    <property type="protein sequence ID" value="KIG16934.1"/>
    <property type="molecule type" value="Genomic_DNA"/>
</dbReference>
<evidence type="ECO:0000313" key="2">
    <source>
        <dbReference type="EMBL" id="KIG16934.1"/>
    </source>
</evidence>
<protein>
    <recommendedName>
        <fullName evidence="4">Chaperone protein HtpG</fullName>
    </recommendedName>
</protein>
<comment type="caution">
    <text evidence="2">The sequence shown here is derived from an EMBL/GenBank/DDBJ whole genome shotgun (WGS) entry which is preliminary data.</text>
</comment>
<dbReference type="InterPro" id="IPR036890">
    <property type="entry name" value="HATPase_C_sf"/>
</dbReference>
<organism evidence="2 3">
    <name type="scientific">Enhygromyxa salina</name>
    <dbReference type="NCBI Taxonomy" id="215803"/>
    <lineage>
        <taxon>Bacteria</taxon>
        <taxon>Pseudomonadati</taxon>
        <taxon>Myxococcota</taxon>
        <taxon>Polyangia</taxon>
        <taxon>Nannocystales</taxon>
        <taxon>Nannocystaceae</taxon>
        <taxon>Enhygromyxa</taxon>
    </lineage>
</organism>
<gene>
    <name evidence="2" type="ORF">DB30_03918</name>
</gene>
<name>A0A0C1ZH21_9BACT</name>
<proteinExistence type="predicted"/>
<evidence type="ECO:0008006" key="4">
    <source>
        <dbReference type="Google" id="ProtNLM"/>
    </source>
</evidence>
<accession>A0A0C1ZH21</accession>
<dbReference type="Pfam" id="PF13589">
    <property type="entry name" value="HATPase_c_3"/>
    <property type="match status" value="1"/>
</dbReference>
<sequence length="592" mass="64721">MDIDAAYTMATRTRDRLPSAPMSNDPVDVGEALETLVHQFSDPWSFLRELIQNALDAGSPEIDVRIDHQPPEQGSNDPLGLMTVEIIDAGDGMDRHIIDTRLTRLFSSAKDGDYTKIGRFGIGFVSVFAIQPDLVCVDTGRAGEYWRVLFRKDRSFQRIVLDQPTEGTTIRIYKRATPEQADDARARARSVLEYWCKHARVEIRCDDALVSRPMQLDARCVIHHEQDGTTLMLGYVEQAAALRGYYHGGLTLHEEHDLLLPHVAFKIDSRYLEHTLTRDNVIRDDNFAKAMNIVGRLASTALVEALVTALELAASEGREDPEVAFLRKRLLGVLEGEAKPPSRVFEAKLVPALTAGGGRTAISLTQARKQIKRCWTSAQASPVTEMLIARGDTVLLVGPNSALTQVLAHVGGRSPTPVASLCTALPATSFERGCWQPLHDAALALLAQQGVKLSSIELGRLAYPGSPVANHVAITQAKLGELTEVSEIGQLSSGWFGSKRVVVLNADHPTIGHLIELAATEPEFAAYLLLKLFYLRLNDAPQDEVSLPTRDNQLASAAAQARAQRRSSLPTVNQSQKASASGREALARAEGN</sequence>
<dbReference type="AlphaFoldDB" id="A0A0C1ZH21"/>
<dbReference type="SUPFAM" id="SSF55874">
    <property type="entry name" value="ATPase domain of HSP90 chaperone/DNA topoisomerase II/histidine kinase"/>
    <property type="match status" value="1"/>
</dbReference>
<feature type="compositionally biased region" description="Polar residues" evidence="1">
    <location>
        <begin position="570"/>
        <end position="579"/>
    </location>
</feature>
<evidence type="ECO:0000256" key="1">
    <source>
        <dbReference type="SAM" id="MobiDB-lite"/>
    </source>
</evidence>
<reference evidence="2 3" key="1">
    <citation type="submission" date="2014-12" db="EMBL/GenBank/DDBJ databases">
        <title>Genome assembly of Enhygromyxa salina DSM 15201.</title>
        <authorList>
            <person name="Sharma G."/>
            <person name="Subramanian S."/>
        </authorList>
    </citation>
    <scope>NUCLEOTIDE SEQUENCE [LARGE SCALE GENOMIC DNA]</scope>
    <source>
        <strain evidence="2 3">DSM 15201</strain>
    </source>
</reference>
<dbReference type="Proteomes" id="UP000031599">
    <property type="component" value="Unassembled WGS sequence"/>
</dbReference>
<feature type="compositionally biased region" description="Low complexity" evidence="1">
    <location>
        <begin position="553"/>
        <end position="569"/>
    </location>
</feature>
<evidence type="ECO:0000313" key="3">
    <source>
        <dbReference type="Proteomes" id="UP000031599"/>
    </source>
</evidence>